<keyword evidence="3" id="KW-0808">Transferase</keyword>
<dbReference type="PANTHER" id="PTHR32057:SF14">
    <property type="entry name" value="PROTEIN ADENYLYLTRANSFERASE SELO, MITOCHONDRIAL"/>
    <property type="match status" value="1"/>
</dbReference>
<evidence type="ECO:0000256" key="9">
    <source>
        <dbReference type="ARBA" id="ARBA00031547"/>
    </source>
</evidence>
<evidence type="ECO:0000256" key="3">
    <source>
        <dbReference type="ARBA" id="ARBA00022679"/>
    </source>
</evidence>
<evidence type="ECO:0000313" key="12">
    <source>
        <dbReference type="Proteomes" id="UP000239899"/>
    </source>
</evidence>
<dbReference type="EMBL" id="LHPG02000006">
    <property type="protein sequence ID" value="PRW57631.1"/>
    <property type="molecule type" value="Genomic_DNA"/>
</dbReference>
<keyword evidence="4" id="KW-0548">Nucleotidyltransferase</keyword>
<sequence length="1067" mass="114161">MKVAPSRIAVCPPLPVHLWALIAKHAHAQAAADGPVAALKTAATLLTVSHDVAAAVGEVPLRLDFSAASEADLELLRPLADTLSIDTLLLGAQHASGESLLRLPAVAARSGGSLRRLAATVACTDTLQRFSGLQELHLHAGAVEQLYPAVLQGLPSLRHLGLHGYKNVDLEQVLPNVADTLQVLEVTPQPEAMGCSLELRLPPTVRLQRLTVHGSFERILSLFAAPQVRMEASVLVKQCAEVCIEAGMAVWRPAASYCRRSHAAVALARMLLHPDATWRRIELRLLDGTCLQPIEQNPVYIFYDGVRLEHFVEEFNRLGRGEARASLQQSRIGLFDVDTLMLASLSRLPSSHSPGCAWPSCRGAFLRSLLSLNLVAAAARGELLDLLAPAAAAAADLPGRRRDARFRCDASSEQLMAAGAPSLLFGRTLTTAAAARPVRHLIQRGSTAAASLGARPAPQPWATGAWSAAAARRQPTCPAPAAMSSSSGSGSASAMAAAASPSAAGLAPSTVIDVEPPASSAASTATGASSGSGAGLTTLEELQFDNTFTRELPADDSEVNRPRQVNGAIFSWVTPTPTGTEPTTIACSGAVARMIGLDPQECLRPEFALIFSGNAPLPQSRSYAQCYGGHQFGHWAGQLGDGRAICLGQAVNGEGERWELQLKGAGRTPYSRMADGRAVLRSSIREYIASEAMHALGVPTTRALSLVSTGDQVYRDMFYNGNAKLEPGAVVCRVAKSFIRFGTFQLPATRGPNEVGLVRIVADYVLKHHYPHLLEGAASGGQAYNAYAALLREVAERTARLFAHWHRIGFVHGVLNTDNLSILGDTIDYGPYGFMERFDPDFTPNTTDLPGRRYCFRDQPEIGQWNLVQLARAMILGGLLTEEEAAPALGAYADTLTESYNATMAAKLGLAEYDRGIAGGLMRLMYEDSADYTNTFRCLSSITAEPSSEEAEGGLPPALAEVLGPLDEERTTAWRQWLELYRARLAAEALPHVDRAAMQDSANPAIIPRNHVMVDIIGEAETGNYEPLHRYMRALLSPYSGEGLDPAWLEPAPKQCRLGVELLSCSS</sequence>
<evidence type="ECO:0000256" key="4">
    <source>
        <dbReference type="ARBA" id="ARBA00022695"/>
    </source>
</evidence>
<gene>
    <name evidence="11" type="ORF">C2E21_3344</name>
</gene>
<evidence type="ECO:0000256" key="6">
    <source>
        <dbReference type="ARBA" id="ARBA00022741"/>
    </source>
</evidence>
<dbReference type="PANTHER" id="PTHR32057">
    <property type="entry name" value="PROTEIN ADENYLYLTRANSFERASE SELO, MITOCHONDRIAL"/>
    <property type="match status" value="1"/>
</dbReference>
<evidence type="ECO:0000256" key="5">
    <source>
        <dbReference type="ARBA" id="ARBA00022723"/>
    </source>
</evidence>
<dbReference type="OrthoDB" id="10254721at2759"/>
<dbReference type="GO" id="GO:0005524">
    <property type="term" value="F:ATP binding"/>
    <property type="evidence" value="ECO:0007669"/>
    <property type="project" value="UniProtKB-KW"/>
</dbReference>
<dbReference type="NCBIfam" id="NF000658">
    <property type="entry name" value="PRK00029.1"/>
    <property type="match status" value="1"/>
</dbReference>
<dbReference type="GO" id="GO:0070733">
    <property type="term" value="F:AMPylase activity"/>
    <property type="evidence" value="ECO:0007669"/>
    <property type="project" value="TreeGrafter"/>
</dbReference>
<evidence type="ECO:0000256" key="8">
    <source>
        <dbReference type="ARBA" id="ARBA00022842"/>
    </source>
</evidence>
<evidence type="ECO:0000256" key="10">
    <source>
        <dbReference type="SAM" id="MobiDB-lite"/>
    </source>
</evidence>
<name>A0A2P6TU92_CHLSO</name>
<dbReference type="Pfam" id="PF02696">
    <property type="entry name" value="SelO"/>
    <property type="match status" value="1"/>
</dbReference>
<feature type="region of interest" description="Disordered" evidence="10">
    <location>
        <begin position="463"/>
        <end position="493"/>
    </location>
</feature>
<dbReference type="InterPro" id="IPR003846">
    <property type="entry name" value="SelO"/>
</dbReference>
<dbReference type="GO" id="GO:0046872">
    <property type="term" value="F:metal ion binding"/>
    <property type="evidence" value="ECO:0007669"/>
    <property type="project" value="UniProtKB-KW"/>
</dbReference>
<proteinExistence type="inferred from homology"/>
<dbReference type="STRING" id="3076.A0A2P6TU92"/>
<evidence type="ECO:0000256" key="7">
    <source>
        <dbReference type="ARBA" id="ARBA00022840"/>
    </source>
</evidence>
<organism evidence="11 12">
    <name type="scientific">Chlorella sorokiniana</name>
    <name type="common">Freshwater green alga</name>
    <dbReference type="NCBI Taxonomy" id="3076"/>
    <lineage>
        <taxon>Eukaryota</taxon>
        <taxon>Viridiplantae</taxon>
        <taxon>Chlorophyta</taxon>
        <taxon>core chlorophytes</taxon>
        <taxon>Trebouxiophyceae</taxon>
        <taxon>Chlorellales</taxon>
        <taxon>Chlorellaceae</taxon>
        <taxon>Chlorella clade</taxon>
        <taxon>Chlorella</taxon>
    </lineage>
</organism>
<dbReference type="AlphaFoldDB" id="A0A2P6TU92"/>
<accession>A0A2P6TU92</accession>
<keyword evidence="6" id="KW-0547">Nucleotide-binding</keyword>
<dbReference type="HAMAP" id="MF_00692">
    <property type="entry name" value="SelO"/>
    <property type="match status" value="1"/>
</dbReference>
<comment type="caution">
    <text evidence="11">The sequence shown here is derived from an EMBL/GenBank/DDBJ whole genome shotgun (WGS) entry which is preliminary data.</text>
</comment>
<evidence type="ECO:0000256" key="2">
    <source>
        <dbReference type="ARBA" id="ARBA00009747"/>
    </source>
</evidence>
<reference evidence="11 12" key="1">
    <citation type="journal article" date="2018" name="Plant J.">
        <title>Genome sequences of Chlorella sorokiniana UTEX 1602 and Micractinium conductrix SAG 241.80: implications to maltose excretion by a green alga.</title>
        <authorList>
            <person name="Arriola M.B."/>
            <person name="Velmurugan N."/>
            <person name="Zhang Y."/>
            <person name="Plunkett M.H."/>
            <person name="Hondzo H."/>
            <person name="Barney B.M."/>
        </authorList>
    </citation>
    <scope>NUCLEOTIDE SEQUENCE [LARGE SCALE GENOMIC DNA]</scope>
    <source>
        <strain evidence="12">UTEX 1602</strain>
    </source>
</reference>
<keyword evidence="12" id="KW-1185">Reference proteome</keyword>
<dbReference type="Proteomes" id="UP000239899">
    <property type="component" value="Unassembled WGS sequence"/>
</dbReference>
<keyword evidence="7" id="KW-0067">ATP-binding</keyword>
<dbReference type="GO" id="GO:0009534">
    <property type="term" value="C:chloroplast thylakoid"/>
    <property type="evidence" value="ECO:0007669"/>
    <property type="project" value="TreeGrafter"/>
</dbReference>
<keyword evidence="8" id="KW-0460">Magnesium</keyword>
<evidence type="ECO:0000313" key="11">
    <source>
        <dbReference type="EMBL" id="PRW57631.1"/>
    </source>
</evidence>
<comment type="cofactor">
    <cofactor evidence="1">
        <name>Mg(2+)</name>
        <dbReference type="ChEBI" id="CHEBI:18420"/>
    </cofactor>
</comment>
<protein>
    <recommendedName>
        <fullName evidence="9">Selenoprotein O</fullName>
    </recommendedName>
</protein>
<comment type="similarity">
    <text evidence="2">Belongs to the SELO family.</text>
</comment>
<keyword evidence="5" id="KW-0479">Metal-binding</keyword>
<evidence type="ECO:0000256" key="1">
    <source>
        <dbReference type="ARBA" id="ARBA00001946"/>
    </source>
</evidence>